<accession>A0ABW6FGX6</accession>
<dbReference type="SUPFAM" id="SSF48371">
    <property type="entry name" value="ARM repeat"/>
    <property type="match status" value="1"/>
</dbReference>
<dbReference type="Proteomes" id="UP001598448">
    <property type="component" value="Unassembled WGS sequence"/>
</dbReference>
<dbReference type="RefSeq" id="WP_386709351.1">
    <property type="nucleotide sequence ID" value="NZ_JBHXIJ010000021.1"/>
</dbReference>
<gene>
    <name evidence="1" type="ORF">ACFWJN_05545</name>
</gene>
<keyword evidence="2" id="KW-1185">Reference proteome</keyword>
<comment type="caution">
    <text evidence="1">The sequence shown here is derived from an EMBL/GenBank/DDBJ whole genome shotgun (WGS) entry which is preliminary data.</text>
</comment>
<sequence length="1122" mass="119560">MATFDAPHAQPQPLTPAWLRAHFDPLPFPARRAALARYGRALAPDAYAALHASLDAEERHTALFLAVVRRDTDAVGTALEDPLLRRRALSAAIRLPLPEQALTALALHDTGAVRHETFRVLRAGRRTALADALLPRVHERHGPREAARLLTACSARTAAIWLPRLDPPAGVLTSLARTAPAAVAARLADGYAAHTGPERQRYVRSHLPIATTVAERDPHAGLLLLRRAPGLIGARAAVALLRHPAGVLGVLRAAPPEPGGMPRVLRFAPGRLPPSVRRAVLALPLRDRAELARHCHAAAPLRRHGGPGQVSPDALLQLLPPDARRRAVEERTASRFGRRMSDLAAVAALEPDDRAALLTPWTDQLRRGGRTVRRAAAGLPLAVAEPVLREQTSDHRLHLRLFAWPALLACAELHGDPREYARIAASCERAWHDQNEVRHGALAQLAEAPPRLLAAVEERVLRDAVMTAVQSRDSTGPTLAAAERWLRRTARSAASRGDDHRAAFAALLLCHVLADPRRRGPRTPLRVGARTARSVWSMVEAEERTLPGTLVSLAELLAPHLPDLPALETLMRRTAEEHDDPEIASRAAAVWTAPPATRERRCAELVRLDPSFAAVPEVLRTLATRRTDLLDDVLAAAARDGLRGRVRPGAKPWAPRLRPADTGRWLPQQRRRWSAHLAAVACDEQVPLRERADAAALVSSPEALVALAESAPHPVAAAALGSLGTLGAAGPVTAELLERLLRHAGTGGVRGRAAMTAVRRLLDAVPDGRAVTLLAPLLRDPANPVGTRKEAARALGALTGTAVLEALLAAWDEPAQHRDVRAVIAPFLTRAVDRAEVADRLSAAMREPAVREAVLGRRSPTVPPGTAYTAFLGGLVRDGDDDTAVDACRALPAQAGPEGAPDLARLLAGIAVDPTRAWKVWNEAVRQLVSLPLAADTPPPMTGALRTLLLGAGSDDTEVRADALRRLDACAEALADRQDNAGARAVTDSAIDALVAAGLLRRAAALAQEAAMGAVRRADAAPEPWERLLELVADRPERLAPSGSFYLEPGRAGPVAAALVASRTLRDHGSHAAGRLALALVSAAGRASGWRDPWPAELAALCEHPDPDTSVEALLAVAGAAR</sequence>
<evidence type="ECO:0000313" key="2">
    <source>
        <dbReference type="Proteomes" id="UP001598448"/>
    </source>
</evidence>
<name>A0ABW6FGX6_9ACTN</name>
<dbReference type="InterPro" id="IPR004155">
    <property type="entry name" value="PBS_lyase_HEAT"/>
</dbReference>
<evidence type="ECO:0008006" key="3">
    <source>
        <dbReference type="Google" id="ProtNLM"/>
    </source>
</evidence>
<proteinExistence type="predicted"/>
<protein>
    <recommendedName>
        <fullName evidence="3">HEAT repeat domain-containing protein</fullName>
    </recommendedName>
</protein>
<organism evidence="1 2">
    <name type="scientific">Streptomyces albidochromogenes</name>
    <dbReference type="NCBI Taxonomy" id="329524"/>
    <lineage>
        <taxon>Bacteria</taxon>
        <taxon>Bacillati</taxon>
        <taxon>Actinomycetota</taxon>
        <taxon>Actinomycetes</taxon>
        <taxon>Kitasatosporales</taxon>
        <taxon>Streptomycetaceae</taxon>
        <taxon>Streptomyces</taxon>
    </lineage>
</organism>
<evidence type="ECO:0000313" key="1">
    <source>
        <dbReference type="EMBL" id="MFD5098429.1"/>
    </source>
</evidence>
<reference evidence="1 2" key="1">
    <citation type="submission" date="2024-09" db="EMBL/GenBank/DDBJ databases">
        <title>The Natural Products Discovery Center: Release of the First 8490 Sequenced Strains for Exploring Actinobacteria Biosynthetic Diversity.</title>
        <authorList>
            <person name="Kalkreuter E."/>
            <person name="Kautsar S.A."/>
            <person name="Yang D."/>
            <person name="Bader C.D."/>
            <person name="Teijaro C.N."/>
            <person name="Fluegel L."/>
            <person name="Davis C.M."/>
            <person name="Simpson J.R."/>
            <person name="Lauterbach L."/>
            <person name="Steele A.D."/>
            <person name="Gui C."/>
            <person name="Meng S."/>
            <person name="Li G."/>
            <person name="Viehrig K."/>
            <person name="Ye F."/>
            <person name="Su P."/>
            <person name="Kiefer A.F."/>
            <person name="Nichols A."/>
            <person name="Cepeda A.J."/>
            <person name="Yan W."/>
            <person name="Fan B."/>
            <person name="Jiang Y."/>
            <person name="Adhikari A."/>
            <person name="Zheng C.-J."/>
            <person name="Schuster L."/>
            <person name="Cowan T.M."/>
            <person name="Smanski M.J."/>
            <person name="Chevrette M.G."/>
            <person name="De Carvalho L.P.S."/>
            <person name="Shen B."/>
        </authorList>
    </citation>
    <scope>NUCLEOTIDE SEQUENCE [LARGE SCALE GENOMIC DNA]</scope>
    <source>
        <strain evidence="1 2">NPDC058348</strain>
    </source>
</reference>
<dbReference type="EMBL" id="JBHXIJ010000021">
    <property type="protein sequence ID" value="MFD5098429.1"/>
    <property type="molecule type" value="Genomic_DNA"/>
</dbReference>
<dbReference type="InterPro" id="IPR016024">
    <property type="entry name" value="ARM-type_fold"/>
</dbReference>
<dbReference type="SMART" id="SM00567">
    <property type="entry name" value="EZ_HEAT"/>
    <property type="match status" value="3"/>
</dbReference>